<organism evidence="2 3">
    <name type="scientific">Chaetomium fimeti</name>
    <dbReference type="NCBI Taxonomy" id="1854472"/>
    <lineage>
        <taxon>Eukaryota</taxon>
        <taxon>Fungi</taxon>
        <taxon>Dikarya</taxon>
        <taxon>Ascomycota</taxon>
        <taxon>Pezizomycotina</taxon>
        <taxon>Sordariomycetes</taxon>
        <taxon>Sordariomycetidae</taxon>
        <taxon>Sordariales</taxon>
        <taxon>Chaetomiaceae</taxon>
        <taxon>Chaetomium</taxon>
    </lineage>
</organism>
<keyword evidence="3" id="KW-1185">Reference proteome</keyword>
<proteinExistence type="predicted"/>
<gene>
    <name evidence="2" type="ORF">B0H64DRAFT_390060</name>
</gene>
<dbReference type="GeneID" id="87840315"/>
<name>A0AAE0HHK5_9PEZI</name>
<accession>A0AAE0HHK5</accession>
<dbReference type="EMBL" id="JAUEPN010000003">
    <property type="protein sequence ID" value="KAK3296668.1"/>
    <property type="molecule type" value="Genomic_DNA"/>
</dbReference>
<sequence>MAKDLANLSFARATHQITRYVRHCPECQENATNRQPPLGELNPIDTPPIPGHTITIDFVTAVPVVDHSEIWATPPGGFDSFMSVSGKFDKRTIIIPGRSDWIGSTPLQSAGSGGCVLLHSTVLSTDDTRGQTPRIPLVRQGCLLPAFRRRSSGHRSERGQGIRSRPRSPAPLRRWCKLGNSSRGSCKP</sequence>
<reference evidence="2" key="1">
    <citation type="journal article" date="2023" name="Mol. Phylogenet. Evol.">
        <title>Genome-scale phylogeny and comparative genomics of the fungal order Sordariales.</title>
        <authorList>
            <person name="Hensen N."/>
            <person name="Bonometti L."/>
            <person name="Westerberg I."/>
            <person name="Brannstrom I.O."/>
            <person name="Guillou S."/>
            <person name="Cros-Aarteil S."/>
            <person name="Calhoun S."/>
            <person name="Haridas S."/>
            <person name="Kuo A."/>
            <person name="Mondo S."/>
            <person name="Pangilinan J."/>
            <person name="Riley R."/>
            <person name="LaButti K."/>
            <person name="Andreopoulos B."/>
            <person name="Lipzen A."/>
            <person name="Chen C."/>
            <person name="Yan M."/>
            <person name="Daum C."/>
            <person name="Ng V."/>
            <person name="Clum A."/>
            <person name="Steindorff A."/>
            <person name="Ohm R.A."/>
            <person name="Martin F."/>
            <person name="Silar P."/>
            <person name="Natvig D.O."/>
            <person name="Lalanne C."/>
            <person name="Gautier V."/>
            <person name="Ament-Velasquez S.L."/>
            <person name="Kruys A."/>
            <person name="Hutchinson M.I."/>
            <person name="Powell A.J."/>
            <person name="Barry K."/>
            <person name="Miller A.N."/>
            <person name="Grigoriev I.V."/>
            <person name="Debuchy R."/>
            <person name="Gladieux P."/>
            <person name="Hiltunen Thoren M."/>
            <person name="Johannesson H."/>
        </authorList>
    </citation>
    <scope>NUCLEOTIDE SEQUENCE</scope>
    <source>
        <strain evidence="2">CBS 168.71</strain>
    </source>
</reference>
<dbReference type="RefSeq" id="XP_062660182.1">
    <property type="nucleotide sequence ID" value="XM_062803367.1"/>
</dbReference>
<comment type="caution">
    <text evidence="2">The sequence shown here is derived from an EMBL/GenBank/DDBJ whole genome shotgun (WGS) entry which is preliminary data.</text>
</comment>
<evidence type="ECO:0000256" key="1">
    <source>
        <dbReference type="SAM" id="MobiDB-lite"/>
    </source>
</evidence>
<dbReference type="Proteomes" id="UP001278766">
    <property type="component" value="Unassembled WGS sequence"/>
</dbReference>
<evidence type="ECO:0000313" key="3">
    <source>
        <dbReference type="Proteomes" id="UP001278766"/>
    </source>
</evidence>
<protein>
    <recommendedName>
        <fullName evidence="4">Integrase zinc-binding domain-containing protein</fullName>
    </recommendedName>
</protein>
<dbReference type="AlphaFoldDB" id="A0AAE0HHK5"/>
<evidence type="ECO:0000313" key="2">
    <source>
        <dbReference type="EMBL" id="KAK3296668.1"/>
    </source>
</evidence>
<evidence type="ECO:0008006" key="4">
    <source>
        <dbReference type="Google" id="ProtNLM"/>
    </source>
</evidence>
<reference evidence="2" key="2">
    <citation type="submission" date="2023-06" db="EMBL/GenBank/DDBJ databases">
        <authorList>
            <consortium name="Lawrence Berkeley National Laboratory"/>
            <person name="Haridas S."/>
            <person name="Hensen N."/>
            <person name="Bonometti L."/>
            <person name="Westerberg I."/>
            <person name="Brannstrom I.O."/>
            <person name="Guillou S."/>
            <person name="Cros-Aarteil S."/>
            <person name="Calhoun S."/>
            <person name="Kuo A."/>
            <person name="Mondo S."/>
            <person name="Pangilinan J."/>
            <person name="Riley R."/>
            <person name="Labutti K."/>
            <person name="Andreopoulos B."/>
            <person name="Lipzen A."/>
            <person name="Chen C."/>
            <person name="Yanf M."/>
            <person name="Daum C."/>
            <person name="Ng V."/>
            <person name="Clum A."/>
            <person name="Steindorff A."/>
            <person name="Ohm R."/>
            <person name="Martin F."/>
            <person name="Silar P."/>
            <person name="Natvig D."/>
            <person name="Lalanne C."/>
            <person name="Gautier V."/>
            <person name="Ament-Velasquez S.L."/>
            <person name="Kruys A."/>
            <person name="Hutchinson M.I."/>
            <person name="Powell A.J."/>
            <person name="Barry K."/>
            <person name="Miller A.N."/>
            <person name="Grigoriev I.V."/>
            <person name="Debuchy R."/>
            <person name="Gladieux P."/>
            <person name="Thoren M.H."/>
            <person name="Johannesson H."/>
        </authorList>
    </citation>
    <scope>NUCLEOTIDE SEQUENCE</scope>
    <source>
        <strain evidence="2">CBS 168.71</strain>
    </source>
</reference>
<feature type="region of interest" description="Disordered" evidence="1">
    <location>
        <begin position="149"/>
        <end position="174"/>
    </location>
</feature>